<protein>
    <submittedName>
        <fullName evidence="4">Protein kinase domain-containing protein</fullName>
    </submittedName>
</protein>
<dbReference type="Gene3D" id="3.30.200.20">
    <property type="entry name" value="Phosphorylase Kinase, domain 1"/>
    <property type="match status" value="1"/>
</dbReference>
<dbReference type="GO" id="GO:0005524">
    <property type="term" value="F:ATP binding"/>
    <property type="evidence" value="ECO:0007669"/>
    <property type="project" value="InterPro"/>
</dbReference>
<name>A0A915PHR8_9BILA</name>
<dbReference type="InterPro" id="IPR050588">
    <property type="entry name" value="WNK_Ser-Thr_kinase"/>
</dbReference>
<evidence type="ECO:0000256" key="1">
    <source>
        <dbReference type="SAM" id="MobiDB-lite"/>
    </source>
</evidence>
<feature type="domain" description="Protein kinase" evidence="2">
    <location>
        <begin position="211"/>
        <end position="456"/>
    </location>
</feature>
<dbReference type="FunFam" id="3.30.200.20:FF:000607">
    <property type="entry name" value="Nuclear receptor-binding protein 2a"/>
    <property type="match status" value="1"/>
</dbReference>
<proteinExistence type="predicted"/>
<dbReference type="SUPFAM" id="SSF56112">
    <property type="entry name" value="Protein kinase-like (PK-like)"/>
    <property type="match status" value="1"/>
</dbReference>
<feature type="compositionally biased region" description="Basic and acidic residues" evidence="1">
    <location>
        <begin position="552"/>
        <end position="565"/>
    </location>
</feature>
<dbReference type="PROSITE" id="PS50011">
    <property type="entry name" value="PROTEIN_KINASE_DOM"/>
    <property type="match status" value="1"/>
</dbReference>
<feature type="compositionally biased region" description="Acidic residues" evidence="1">
    <location>
        <begin position="190"/>
        <end position="200"/>
    </location>
</feature>
<dbReference type="WBParaSite" id="sdigi.contig117.g4659.t1">
    <property type="protein sequence ID" value="sdigi.contig117.g4659.t1"/>
    <property type="gene ID" value="sdigi.contig117.g4659"/>
</dbReference>
<feature type="region of interest" description="Disordered" evidence="1">
    <location>
        <begin position="541"/>
        <end position="577"/>
    </location>
</feature>
<dbReference type="GO" id="GO:0004672">
    <property type="term" value="F:protein kinase activity"/>
    <property type="evidence" value="ECO:0007669"/>
    <property type="project" value="InterPro"/>
</dbReference>
<dbReference type="InterPro" id="IPR011009">
    <property type="entry name" value="Kinase-like_dom_sf"/>
</dbReference>
<evidence type="ECO:0000313" key="3">
    <source>
        <dbReference type="Proteomes" id="UP000887581"/>
    </source>
</evidence>
<dbReference type="PANTHER" id="PTHR13902">
    <property type="entry name" value="SERINE/THREONINE-PROTEIN KINASE WNK WITH NO LYSINE -RELATED"/>
    <property type="match status" value="1"/>
</dbReference>
<dbReference type="Gene3D" id="1.10.510.10">
    <property type="entry name" value="Transferase(Phosphotransferase) domain 1"/>
    <property type="match status" value="1"/>
</dbReference>
<dbReference type="AlphaFoldDB" id="A0A915PHR8"/>
<reference evidence="4" key="1">
    <citation type="submission" date="2022-11" db="UniProtKB">
        <authorList>
            <consortium name="WormBaseParasite"/>
        </authorList>
    </citation>
    <scope>IDENTIFICATION</scope>
</reference>
<feature type="region of interest" description="Disordered" evidence="1">
    <location>
        <begin position="179"/>
        <end position="200"/>
    </location>
</feature>
<dbReference type="Pfam" id="PF00069">
    <property type="entry name" value="Pkinase"/>
    <property type="match status" value="1"/>
</dbReference>
<evidence type="ECO:0000313" key="4">
    <source>
        <dbReference type="WBParaSite" id="sdigi.contig117.g4659.t1"/>
    </source>
</evidence>
<dbReference type="InterPro" id="IPR000719">
    <property type="entry name" value="Prot_kinase_dom"/>
</dbReference>
<sequence length="738" mass="81444">MFLHTKWHSTVLLVQLSMHYGNNGDFVELISLHLHLGSALTREVVRIWLYNSLIYSLRSWLKLVDTVAIAEETSEDLGRCKSLAKFLIWFCLGLEHCLESCSAVSCTGGCIAALASTALYCSATVVRSEAKAIKSLSLCNCSSCLATNVVSMNSGTSTNVGSTATSHIIDTTAKLAHDVKGGNNNKDSDSEGEGAEEILEESPCKRWSKRREQVKQRDVPGIDYAYLAMDNETGNEVVWNEVLFSERKNFRSQEEHINAVFDKLTHLVHTNLVKFHKYWTDSNSDKPRIIFITEYMSSGSLARFLQRTRKSGAALNLKAWKKWTTQILSALNYLHSCNPPVVHANLTCNTMFIQHNGLIKIGCVAPTAIQHHVKTFQENIRNMHYIAPEYEREMALPMGLCGSSNGVETSIVSQEMVLRGLESLEDPMQKDFIASCLNPDPSKRPTAHDLLFHTILLEVHSLKLLAAHCIVSSKLNDSLNEDDLHVEDPNRIAATSGLRELAYNQVPSFQIDLEKFLEDVSNGIYPLIAFTPIPHHQKMMASTSSSAIVGEQQHEDRGSDGDKPEPTPSPPADSPLEYKEGRSIIKCTVTLNGSLITLIVQLDDMMNRQLTAKITDSDTASILAAELVQHGLIAESDEARVEEAFAKALAKETAGSALTGEKAAIACSIRCIGHYYSPHHFSVADALLEASDNTLVVSEMIWEKLMCLYLSGFLLIGSVFSGVRERGNNSLGKAQFGP</sequence>
<evidence type="ECO:0000259" key="2">
    <source>
        <dbReference type="PROSITE" id="PS50011"/>
    </source>
</evidence>
<organism evidence="3 4">
    <name type="scientific">Setaria digitata</name>
    <dbReference type="NCBI Taxonomy" id="48799"/>
    <lineage>
        <taxon>Eukaryota</taxon>
        <taxon>Metazoa</taxon>
        <taxon>Ecdysozoa</taxon>
        <taxon>Nematoda</taxon>
        <taxon>Chromadorea</taxon>
        <taxon>Rhabditida</taxon>
        <taxon>Spirurina</taxon>
        <taxon>Spiruromorpha</taxon>
        <taxon>Filarioidea</taxon>
        <taxon>Setariidae</taxon>
        <taxon>Setaria</taxon>
    </lineage>
</organism>
<accession>A0A915PHR8</accession>
<dbReference type="Proteomes" id="UP000887581">
    <property type="component" value="Unplaced"/>
</dbReference>
<dbReference type="SMART" id="SM00220">
    <property type="entry name" value="S_TKc"/>
    <property type="match status" value="1"/>
</dbReference>
<keyword evidence="3" id="KW-1185">Reference proteome</keyword>